<evidence type="ECO:0000313" key="2">
    <source>
        <dbReference type="Proteomes" id="UP000053989"/>
    </source>
</evidence>
<dbReference type="Proteomes" id="UP000053989">
    <property type="component" value="Unassembled WGS sequence"/>
</dbReference>
<dbReference type="HOGENOM" id="CLU_2832685_0_0_1"/>
<name>A0A0C3EN09_9AGAM</name>
<accession>A0A0C3EN09</accession>
<protein>
    <submittedName>
        <fullName evidence="1">Uncharacterized protein</fullName>
    </submittedName>
</protein>
<sequence length="66" mass="7417">MNRTALVLAKTRSFMQSTVVIQYVVYDDRRRHLLQASFAAQPCGIKLMSISPRSGCRTIVLLPGHL</sequence>
<reference evidence="1 2" key="1">
    <citation type="submission" date="2014-04" db="EMBL/GenBank/DDBJ databases">
        <authorList>
            <consortium name="DOE Joint Genome Institute"/>
            <person name="Kuo A."/>
            <person name="Kohler A."/>
            <person name="Nagy L.G."/>
            <person name="Floudas D."/>
            <person name="Copeland A."/>
            <person name="Barry K.W."/>
            <person name="Cichocki N."/>
            <person name="Veneault-Fourrey C."/>
            <person name="LaButti K."/>
            <person name="Lindquist E.A."/>
            <person name="Lipzen A."/>
            <person name="Lundell T."/>
            <person name="Morin E."/>
            <person name="Murat C."/>
            <person name="Sun H."/>
            <person name="Tunlid A."/>
            <person name="Henrissat B."/>
            <person name="Grigoriev I.V."/>
            <person name="Hibbett D.S."/>
            <person name="Martin F."/>
            <person name="Nordberg H.P."/>
            <person name="Cantor M.N."/>
            <person name="Hua S.X."/>
        </authorList>
    </citation>
    <scope>NUCLEOTIDE SEQUENCE [LARGE SCALE GENOMIC DNA]</scope>
    <source>
        <strain evidence="1 2">Foug A</strain>
    </source>
</reference>
<gene>
    <name evidence="1" type="ORF">SCLCIDRAFT_1208653</name>
</gene>
<keyword evidence="2" id="KW-1185">Reference proteome</keyword>
<reference evidence="2" key="2">
    <citation type="submission" date="2015-01" db="EMBL/GenBank/DDBJ databases">
        <title>Evolutionary Origins and Diversification of the Mycorrhizal Mutualists.</title>
        <authorList>
            <consortium name="DOE Joint Genome Institute"/>
            <consortium name="Mycorrhizal Genomics Consortium"/>
            <person name="Kohler A."/>
            <person name="Kuo A."/>
            <person name="Nagy L.G."/>
            <person name="Floudas D."/>
            <person name="Copeland A."/>
            <person name="Barry K.W."/>
            <person name="Cichocki N."/>
            <person name="Veneault-Fourrey C."/>
            <person name="LaButti K."/>
            <person name="Lindquist E.A."/>
            <person name="Lipzen A."/>
            <person name="Lundell T."/>
            <person name="Morin E."/>
            <person name="Murat C."/>
            <person name="Riley R."/>
            <person name="Ohm R."/>
            <person name="Sun H."/>
            <person name="Tunlid A."/>
            <person name="Henrissat B."/>
            <person name="Grigoriev I.V."/>
            <person name="Hibbett D.S."/>
            <person name="Martin F."/>
        </authorList>
    </citation>
    <scope>NUCLEOTIDE SEQUENCE [LARGE SCALE GENOMIC DNA]</scope>
    <source>
        <strain evidence="2">Foug A</strain>
    </source>
</reference>
<dbReference type="EMBL" id="KN822007">
    <property type="protein sequence ID" value="KIM69221.1"/>
    <property type="molecule type" value="Genomic_DNA"/>
</dbReference>
<proteinExistence type="predicted"/>
<dbReference type="InParanoid" id="A0A0C3EN09"/>
<evidence type="ECO:0000313" key="1">
    <source>
        <dbReference type="EMBL" id="KIM69221.1"/>
    </source>
</evidence>
<organism evidence="1 2">
    <name type="scientific">Scleroderma citrinum Foug A</name>
    <dbReference type="NCBI Taxonomy" id="1036808"/>
    <lineage>
        <taxon>Eukaryota</taxon>
        <taxon>Fungi</taxon>
        <taxon>Dikarya</taxon>
        <taxon>Basidiomycota</taxon>
        <taxon>Agaricomycotina</taxon>
        <taxon>Agaricomycetes</taxon>
        <taxon>Agaricomycetidae</taxon>
        <taxon>Boletales</taxon>
        <taxon>Sclerodermatineae</taxon>
        <taxon>Sclerodermataceae</taxon>
        <taxon>Scleroderma</taxon>
    </lineage>
</organism>
<dbReference type="AlphaFoldDB" id="A0A0C3EN09"/>